<evidence type="ECO:0000256" key="1">
    <source>
        <dbReference type="ARBA" id="ARBA00022884"/>
    </source>
</evidence>
<dbReference type="PANTHER" id="PTHR46205">
    <property type="entry name" value="LOQUACIOUS, ISOFORM B"/>
    <property type="match status" value="1"/>
</dbReference>
<accession>A9V9B1</accession>
<dbReference type="AlphaFoldDB" id="A9V9B1"/>
<dbReference type="PROSITE" id="PS50137">
    <property type="entry name" value="DS_RBD"/>
    <property type="match status" value="2"/>
</dbReference>
<protein>
    <recommendedName>
        <fullName evidence="4">DRBM domain-containing protein</fullName>
    </recommendedName>
</protein>
<evidence type="ECO:0000256" key="3">
    <source>
        <dbReference type="SAM" id="MobiDB-lite"/>
    </source>
</evidence>
<dbReference type="EMBL" id="CH991570">
    <property type="protein sequence ID" value="EDQ85900.1"/>
    <property type="molecule type" value="Genomic_DNA"/>
</dbReference>
<dbReference type="CDD" id="cd00048">
    <property type="entry name" value="DSRM_SF"/>
    <property type="match status" value="1"/>
</dbReference>
<gene>
    <name evidence="5" type="ORF">MONBRDRAFT_11490</name>
</gene>
<dbReference type="KEGG" id="mbr:MONBRDRAFT_11490"/>
<feature type="domain" description="DRBM" evidence="4">
    <location>
        <begin position="160"/>
        <end position="231"/>
    </location>
</feature>
<evidence type="ECO:0000259" key="4">
    <source>
        <dbReference type="PROSITE" id="PS50137"/>
    </source>
</evidence>
<dbReference type="SMART" id="SM00358">
    <property type="entry name" value="DSRM"/>
    <property type="match status" value="2"/>
</dbReference>
<dbReference type="SUPFAM" id="SSF54768">
    <property type="entry name" value="dsRNA-binding domain-like"/>
    <property type="match status" value="2"/>
</dbReference>
<dbReference type="InterPro" id="IPR051247">
    <property type="entry name" value="RLC_Component"/>
</dbReference>
<keyword evidence="6" id="KW-1185">Reference proteome</keyword>
<dbReference type="PANTHER" id="PTHR46205:SF3">
    <property type="entry name" value="LOQUACIOUS, ISOFORM B"/>
    <property type="match status" value="1"/>
</dbReference>
<feature type="domain" description="DRBM" evidence="4">
    <location>
        <begin position="36"/>
        <end position="104"/>
    </location>
</feature>
<dbReference type="Pfam" id="PF00035">
    <property type="entry name" value="dsrm"/>
    <property type="match status" value="2"/>
</dbReference>
<evidence type="ECO:0000256" key="2">
    <source>
        <dbReference type="PROSITE-ProRule" id="PRU00266"/>
    </source>
</evidence>
<sequence length="234" mass="25848">MSINYKSLLNEMAMTRHWTTSSSNEQDSYHAGPGYNAKSTLQETLAARSLPAPIYEHRASGPEHSLAWTSTCRLYDQSVYTGYGVSKKMSEQNAAHNAVQGLKDSAPTRPAPFYAAAPVPDESRFSSARAEGTNNYEETADDFEDQYRAPSAPPVPKTRDYKSMLNQLLQRLDCIVADFADAETNVPGVHIRSIGVYVKSRNQVFLGVGSAATKRDADQRAAKDLLHKLKRTTK</sequence>
<dbReference type="GO" id="GO:0003723">
    <property type="term" value="F:RNA binding"/>
    <property type="evidence" value="ECO:0007669"/>
    <property type="project" value="UniProtKB-UniRule"/>
</dbReference>
<dbReference type="RefSeq" id="XP_001749379.1">
    <property type="nucleotide sequence ID" value="XM_001749327.1"/>
</dbReference>
<proteinExistence type="predicted"/>
<dbReference type="Proteomes" id="UP000001357">
    <property type="component" value="Unassembled WGS sequence"/>
</dbReference>
<dbReference type="GeneID" id="5894598"/>
<feature type="region of interest" description="Disordered" evidence="3">
    <location>
        <begin position="122"/>
        <end position="158"/>
    </location>
</feature>
<dbReference type="InterPro" id="IPR014720">
    <property type="entry name" value="dsRBD_dom"/>
</dbReference>
<dbReference type="InParanoid" id="A9V9B1"/>
<name>A9V9B1_MONBE</name>
<dbReference type="Gene3D" id="3.30.160.20">
    <property type="match status" value="2"/>
</dbReference>
<keyword evidence="1 2" id="KW-0694">RNA-binding</keyword>
<evidence type="ECO:0000313" key="6">
    <source>
        <dbReference type="Proteomes" id="UP000001357"/>
    </source>
</evidence>
<organism evidence="5 6">
    <name type="scientific">Monosiga brevicollis</name>
    <name type="common">Choanoflagellate</name>
    <dbReference type="NCBI Taxonomy" id="81824"/>
    <lineage>
        <taxon>Eukaryota</taxon>
        <taxon>Choanoflagellata</taxon>
        <taxon>Craspedida</taxon>
        <taxon>Salpingoecidae</taxon>
        <taxon>Monosiga</taxon>
    </lineage>
</organism>
<reference evidence="5 6" key="1">
    <citation type="journal article" date="2008" name="Nature">
        <title>The genome of the choanoflagellate Monosiga brevicollis and the origin of metazoans.</title>
        <authorList>
            <consortium name="JGI Sequencing"/>
            <person name="King N."/>
            <person name="Westbrook M.J."/>
            <person name="Young S.L."/>
            <person name="Kuo A."/>
            <person name="Abedin M."/>
            <person name="Chapman J."/>
            <person name="Fairclough S."/>
            <person name="Hellsten U."/>
            <person name="Isogai Y."/>
            <person name="Letunic I."/>
            <person name="Marr M."/>
            <person name="Pincus D."/>
            <person name="Putnam N."/>
            <person name="Rokas A."/>
            <person name="Wright K.J."/>
            <person name="Zuzow R."/>
            <person name="Dirks W."/>
            <person name="Good M."/>
            <person name="Goodstein D."/>
            <person name="Lemons D."/>
            <person name="Li W."/>
            <person name="Lyons J.B."/>
            <person name="Morris A."/>
            <person name="Nichols S."/>
            <person name="Richter D.J."/>
            <person name="Salamov A."/>
            <person name="Bork P."/>
            <person name="Lim W.A."/>
            <person name="Manning G."/>
            <person name="Miller W.T."/>
            <person name="McGinnis W."/>
            <person name="Shapiro H."/>
            <person name="Tjian R."/>
            <person name="Grigoriev I.V."/>
            <person name="Rokhsar D."/>
        </authorList>
    </citation>
    <scope>NUCLEOTIDE SEQUENCE [LARGE SCALE GENOMIC DNA]</scope>
    <source>
        <strain evidence="6">MX1 / ATCC 50154</strain>
    </source>
</reference>
<evidence type="ECO:0000313" key="5">
    <source>
        <dbReference type="EMBL" id="EDQ85900.1"/>
    </source>
</evidence>